<proteinExistence type="inferred from homology"/>
<dbReference type="CDD" id="cd09120">
    <property type="entry name" value="PLDc_DNaseII_1"/>
    <property type="match status" value="1"/>
</dbReference>
<feature type="signal peptide" evidence="3">
    <location>
        <begin position="1"/>
        <end position="24"/>
    </location>
</feature>
<evidence type="ECO:0000256" key="2">
    <source>
        <dbReference type="ARBA" id="ARBA00022801"/>
    </source>
</evidence>
<dbReference type="PANTHER" id="PTHR10858:SF23">
    <property type="entry name" value="DEOXYRIBONUCLEASE II"/>
    <property type="match status" value="1"/>
</dbReference>
<keyword evidence="2" id="KW-0378">Hydrolase</keyword>
<keyword evidence="3" id="KW-0732">Signal</keyword>
<protein>
    <submittedName>
        <fullName evidence="4">Deoxyribonuclease II</fullName>
    </submittedName>
</protein>
<dbReference type="GO" id="GO:0006309">
    <property type="term" value="P:apoptotic DNA fragmentation"/>
    <property type="evidence" value="ECO:0007669"/>
    <property type="project" value="TreeGrafter"/>
</dbReference>
<comment type="similarity">
    <text evidence="1">Belongs to the DNase II family.</text>
</comment>
<evidence type="ECO:0000256" key="3">
    <source>
        <dbReference type="SAM" id="SignalP"/>
    </source>
</evidence>
<accession>A0A131YU48</accession>
<feature type="chain" id="PRO_5007286122" evidence="3">
    <location>
        <begin position="25"/>
        <end position="381"/>
    </location>
</feature>
<dbReference type="Pfam" id="PF03265">
    <property type="entry name" value="DNase_II"/>
    <property type="match status" value="1"/>
</dbReference>
<organism evidence="4">
    <name type="scientific">Rhipicephalus appendiculatus</name>
    <name type="common">Brown ear tick</name>
    <dbReference type="NCBI Taxonomy" id="34631"/>
    <lineage>
        <taxon>Eukaryota</taxon>
        <taxon>Metazoa</taxon>
        <taxon>Ecdysozoa</taxon>
        <taxon>Arthropoda</taxon>
        <taxon>Chelicerata</taxon>
        <taxon>Arachnida</taxon>
        <taxon>Acari</taxon>
        <taxon>Parasitiformes</taxon>
        <taxon>Ixodida</taxon>
        <taxon>Ixodoidea</taxon>
        <taxon>Ixodidae</taxon>
        <taxon>Rhipicephalinae</taxon>
        <taxon>Rhipicephalus</taxon>
        <taxon>Rhipicephalus</taxon>
    </lineage>
</organism>
<evidence type="ECO:0000256" key="1">
    <source>
        <dbReference type="ARBA" id="ARBA00007527"/>
    </source>
</evidence>
<dbReference type="GO" id="GO:0004531">
    <property type="term" value="F:deoxyribonuclease II activity"/>
    <property type="evidence" value="ECO:0007669"/>
    <property type="project" value="InterPro"/>
</dbReference>
<dbReference type="AlphaFoldDB" id="A0A131YU48"/>
<dbReference type="InterPro" id="IPR004947">
    <property type="entry name" value="DNase_II"/>
</dbReference>
<reference evidence="4" key="1">
    <citation type="journal article" date="2016" name="Ticks Tick Borne Dis.">
        <title>De novo assembly and annotation of the salivary gland transcriptome of Rhipicephalus appendiculatus male and female ticks during blood feeding.</title>
        <authorList>
            <person name="de Castro M.H."/>
            <person name="de Klerk D."/>
            <person name="Pienaar R."/>
            <person name="Latif A.A."/>
            <person name="Rees D.J."/>
            <person name="Mans B.J."/>
        </authorList>
    </citation>
    <scope>NUCLEOTIDE SEQUENCE</scope>
    <source>
        <tissue evidence="4">Salivary glands</tissue>
    </source>
</reference>
<dbReference type="PANTHER" id="PTHR10858">
    <property type="entry name" value="DEOXYRIBONUCLEASE II"/>
    <property type="match status" value="1"/>
</dbReference>
<evidence type="ECO:0000313" key="4">
    <source>
        <dbReference type="EMBL" id="JAP81431.1"/>
    </source>
</evidence>
<name>A0A131YU48_RHIAP</name>
<sequence length="381" mass="43400">MIFVPISVLLCLFLLCWSLDTALGKGEISCKNYAGNDVDWFVVYKLPKTKPNDRFYWTPSGEEMAYFGSDSRTKTWDLLSSSIYYKKLNPIWETLKPAYRGKSRLAYVSYNDQPPKIFSGTRGGHSKGVLMASSEGDGGAVWLQHSVPQFVDSFDKEYAYPPSGKENGQLFLCISFNINTLETIALHLQVQAANVYQRRLQTWAQKFPVFWNLLNRTYMRDPNTLRIDVLRTRAGRRVLAFAKSPKWPKDIYTHDMTAEMKDSLIVQSWRNGNGGAQQSFCGIKYSVTDITYLNIGSNGKQAYFSTREDHSKWYVTETKAMFCFSTLNRMCSQRSRGGEITCLQDANLARLFRESIAEHSSCKGSKVRSAPQNSKLKTMCT</sequence>
<dbReference type="EMBL" id="GEDV01007126">
    <property type="protein sequence ID" value="JAP81431.1"/>
    <property type="molecule type" value="Transcribed_RNA"/>
</dbReference>